<dbReference type="SUPFAM" id="SSF51430">
    <property type="entry name" value="NAD(P)-linked oxidoreductase"/>
    <property type="match status" value="1"/>
</dbReference>
<sequence length="350" mass="39607">MYEQTENKMEYVRLGNSGLKVSKIILGCMSYGDADWQDWVLDEEASLPHFKFAYDRGVQTWDTADVYSMGQSEIIVGKAIKKYDLPRDNLVIMTKVYNLTTRSPGEKISGRVEAEKKGYVNQQGLSRKHIFASVERSLERLQLDYIDLLQCHRFDYDTPIEETMQALHDVVQSGKVRYVGMSSCYAYQFHTMQNYAINNKLTPFISMQNFHNAFYREEEREMIPLCRQLGVGIIPWSPLARGMLTRPIGKETKRSEADPGFKGRNLHQPGEAGTAINQAVEAIAKKRGVLMSQVALAWSLAQPGISAPIIGSTSISHLEELIDGIHLKLTDEEIESISKPYVPKSIVGYQ</sequence>
<dbReference type="InterPro" id="IPR036812">
    <property type="entry name" value="NAD(P)_OxRdtase_dom_sf"/>
</dbReference>
<name>A0A0F7SKA1_PHARH</name>
<proteinExistence type="predicted"/>
<dbReference type="Pfam" id="PF00248">
    <property type="entry name" value="Aldo_ket_red"/>
    <property type="match status" value="1"/>
</dbReference>
<feature type="domain" description="NADP-dependent oxidoreductase" evidence="2">
    <location>
        <begin position="23"/>
        <end position="338"/>
    </location>
</feature>
<keyword evidence="1" id="KW-0560">Oxidoreductase</keyword>
<evidence type="ECO:0000256" key="1">
    <source>
        <dbReference type="ARBA" id="ARBA00023002"/>
    </source>
</evidence>
<protein>
    <submittedName>
        <fullName evidence="3">Voltage-gated shaker-like K channel, subunit beta/KCNAB</fullName>
    </submittedName>
</protein>
<dbReference type="Gene3D" id="3.20.20.100">
    <property type="entry name" value="NADP-dependent oxidoreductase domain"/>
    <property type="match status" value="1"/>
</dbReference>
<dbReference type="InterPro" id="IPR050523">
    <property type="entry name" value="AKR_Detox_Biosynth"/>
</dbReference>
<dbReference type="FunFam" id="3.20.20.100:FF:000004">
    <property type="entry name" value="Oxidoreductase, aldo/keto reductase"/>
    <property type="match status" value="1"/>
</dbReference>
<organism evidence="3">
    <name type="scientific">Phaffia rhodozyma</name>
    <name type="common">Yeast</name>
    <name type="synonym">Xanthophyllomyces dendrorhous</name>
    <dbReference type="NCBI Taxonomy" id="264483"/>
    <lineage>
        <taxon>Eukaryota</taxon>
        <taxon>Fungi</taxon>
        <taxon>Dikarya</taxon>
        <taxon>Basidiomycota</taxon>
        <taxon>Agaricomycotina</taxon>
        <taxon>Tremellomycetes</taxon>
        <taxon>Cystofilobasidiales</taxon>
        <taxon>Mrakiaceae</taxon>
        <taxon>Phaffia</taxon>
    </lineage>
</organism>
<dbReference type="CDD" id="cd19079">
    <property type="entry name" value="AKR_EcYajO-like"/>
    <property type="match status" value="1"/>
</dbReference>
<reference evidence="3" key="1">
    <citation type="submission" date="2014-08" db="EMBL/GenBank/DDBJ databases">
        <authorList>
            <person name="Sharma Rahul"/>
            <person name="Thines Marco"/>
        </authorList>
    </citation>
    <scope>NUCLEOTIDE SEQUENCE</scope>
</reference>
<dbReference type="EMBL" id="LN483167">
    <property type="protein sequence ID" value="CDZ97342.1"/>
    <property type="molecule type" value="Genomic_DNA"/>
</dbReference>
<dbReference type="PANTHER" id="PTHR43364">
    <property type="entry name" value="NADH-SPECIFIC METHYLGLYOXAL REDUCTASE-RELATED"/>
    <property type="match status" value="1"/>
</dbReference>
<dbReference type="PANTHER" id="PTHR43364:SF4">
    <property type="entry name" value="NAD(P)-LINKED OXIDOREDUCTASE SUPERFAMILY PROTEIN"/>
    <property type="match status" value="1"/>
</dbReference>
<dbReference type="GO" id="GO:0016491">
    <property type="term" value="F:oxidoreductase activity"/>
    <property type="evidence" value="ECO:0007669"/>
    <property type="project" value="UniProtKB-KW"/>
</dbReference>
<accession>A0A0F7SKA1</accession>
<dbReference type="InterPro" id="IPR023210">
    <property type="entry name" value="NADP_OxRdtase_dom"/>
</dbReference>
<dbReference type="GO" id="GO:0005829">
    <property type="term" value="C:cytosol"/>
    <property type="evidence" value="ECO:0007669"/>
    <property type="project" value="UniProtKB-ARBA"/>
</dbReference>
<dbReference type="AlphaFoldDB" id="A0A0F7SKA1"/>
<evidence type="ECO:0000313" key="3">
    <source>
        <dbReference type="EMBL" id="CDZ97342.1"/>
    </source>
</evidence>
<evidence type="ECO:0000259" key="2">
    <source>
        <dbReference type="Pfam" id="PF00248"/>
    </source>
</evidence>